<evidence type="ECO:0000256" key="2">
    <source>
        <dbReference type="SAM" id="Phobius"/>
    </source>
</evidence>
<feature type="transmembrane region" description="Helical" evidence="2">
    <location>
        <begin position="413"/>
        <end position="429"/>
    </location>
</feature>
<feature type="transmembrane region" description="Helical" evidence="2">
    <location>
        <begin position="383"/>
        <end position="401"/>
    </location>
</feature>
<comment type="caution">
    <text evidence="3">The sequence shown here is derived from an EMBL/GenBank/DDBJ whole genome shotgun (WGS) entry which is preliminary data.</text>
</comment>
<keyword evidence="2" id="KW-0812">Transmembrane</keyword>
<name>A0A939M1U5_9MICO</name>
<protein>
    <submittedName>
        <fullName evidence="3">DUF2142 domain-containing protein</fullName>
    </submittedName>
</protein>
<feature type="transmembrane region" description="Helical" evidence="2">
    <location>
        <begin position="324"/>
        <end position="344"/>
    </location>
</feature>
<dbReference type="Proteomes" id="UP000664398">
    <property type="component" value="Unassembled WGS sequence"/>
</dbReference>
<keyword evidence="2" id="KW-1133">Transmembrane helix</keyword>
<evidence type="ECO:0000313" key="4">
    <source>
        <dbReference type="Proteomes" id="UP000664398"/>
    </source>
</evidence>
<dbReference type="EMBL" id="JAGDYL010000036">
    <property type="protein sequence ID" value="MBO1806477.1"/>
    <property type="molecule type" value="Genomic_DNA"/>
</dbReference>
<feature type="transmembrane region" description="Helical" evidence="2">
    <location>
        <begin position="128"/>
        <end position="149"/>
    </location>
</feature>
<feature type="region of interest" description="Disordered" evidence="1">
    <location>
        <begin position="516"/>
        <end position="554"/>
    </location>
</feature>
<dbReference type="RefSeq" id="WP_208046933.1">
    <property type="nucleotide sequence ID" value="NZ_JAGDYL010000036.1"/>
</dbReference>
<feature type="transmembrane region" description="Helical" evidence="2">
    <location>
        <begin position="353"/>
        <end position="371"/>
    </location>
</feature>
<evidence type="ECO:0000313" key="3">
    <source>
        <dbReference type="EMBL" id="MBO1806477.1"/>
    </source>
</evidence>
<feature type="transmembrane region" description="Helical" evidence="2">
    <location>
        <begin position="462"/>
        <end position="483"/>
    </location>
</feature>
<dbReference type="AlphaFoldDB" id="A0A939M1U5"/>
<accession>A0A939M1U5</accession>
<keyword evidence="4" id="KW-1185">Reference proteome</keyword>
<reference evidence="3" key="1">
    <citation type="submission" date="2021-03" db="EMBL/GenBank/DDBJ databases">
        <title>Leucobacter chromiisoli sp. nov., isolated from chromium-containing soil of chemical plant.</title>
        <authorList>
            <person name="Xu Z."/>
        </authorList>
    </citation>
    <scope>NUCLEOTIDE SEQUENCE</scope>
    <source>
        <strain evidence="3">A2</strain>
    </source>
</reference>
<keyword evidence="2" id="KW-0472">Membrane</keyword>
<organism evidence="3 4">
    <name type="scientific">Leucobacter ruminantium</name>
    <dbReference type="NCBI Taxonomy" id="1289170"/>
    <lineage>
        <taxon>Bacteria</taxon>
        <taxon>Bacillati</taxon>
        <taxon>Actinomycetota</taxon>
        <taxon>Actinomycetes</taxon>
        <taxon>Micrococcales</taxon>
        <taxon>Microbacteriaceae</taxon>
        <taxon>Leucobacter</taxon>
    </lineage>
</organism>
<sequence>MEPSRWKRILLAVALGLSAFVGLGGWALASPVGAAPDDDYHLASIWCAWGETENVCEPGSEALVQEVPSWLVLSAHCYAANDEQSAACVPEDEGLMGTTRTNAGGGYPPVFYSVMRVFVTDNIEGSVIAMRLFNAAVFVGLTIAVLALIRPGRRGPILWASTVALVPVGVFFIASSNPSSWAVLSGLLVWVALTEYLRTDRLGPRIGLGALGALAGAMGAGARSDAASYVAFAAVIAMIMSFRRSRQWLSLCLLPLGLIAVGGYSVLTSGQTSWAVVAGAEAITAPSYGIGDQIKLLISNITQLPFLWAGNLGAWRLGWLDTPVLPSVMVVMIGVFVALLMWGLQKLGWRKTLSLALTLAALVVLPLYVLHGQHANVGLEVQPRYILPLMLIFIGLATSGFDSDNLGLNKIQAFFVFFGVGVMNAQAMHTNMQRYLTGVDEANGNLNQGYEWWWSTVPLPPLTVWFVSSAAFGLFLFGLYLLLFTKRGQRLIPGTSSAAMGPALAAAPAAEPAIAGGAAPISAPDTTAPEPAPEAATETAPEAAEEDFAKQVAP</sequence>
<feature type="compositionally biased region" description="Low complexity" evidence="1">
    <location>
        <begin position="516"/>
        <end position="542"/>
    </location>
</feature>
<feature type="transmembrane region" description="Helical" evidence="2">
    <location>
        <begin position="180"/>
        <end position="197"/>
    </location>
</feature>
<proteinExistence type="predicted"/>
<dbReference type="Pfam" id="PF09913">
    <property type="entry name" value="DUF2142"/>
    <property type="match status" value="1"/>
</dbReference>
<dbReference type="InterPro" id="IPR018674">
    <property type="entry name" value="DUF2142_membrane"/>
</dbReference>
<gene>
    <name evidence="3" type="ORF">J4H91_14320</name>
</gene>
<feature type="transmembrane region" description="Helical" evidence="2">
    <location>
        <begin position="156"/>
        <end position="174"/>
    </location>
</feature>
<feature type="transmembrane region" description="Helical" evidence="2">
    <location>
        <begin position="249"/>
        <end position="267"/>
    </location>
</feature>
<evidence type="ECO:0000256" key="1">
    <source>
        <dbReference type="SAM" id="MobiDB-lite"/>
    </source>
</evidence>